<dbReference type="GO" id="GO:0004497">
    <property type="term" value="F:monooxygenase activity"/>
    <property type="evidence" value="ECO:0007669"/>
    <property type="project" value="UniProtKB-KW"/>
</dbReference>
<feature type="binding site" description="axial binding residue" evidence="8">
    <location>
        <position position="158"/>
    </location>
    <ligand>
        <name>heme</name>
        <dbReference type="ChEBI" id="CHEBI:30413"/>
    </ligand>
    <ligandPart>
        <name>Fe</name>
        <dbReference type="ChEBI" id="CHEBI:18248"/>
    </ligandPart>
</feature>
<gene>
    <name evidence="10" type="primary">aclL_4</name>
    <name evidence="10" type="ORF">LSUE1_G000404</name>
</gene>
<keyword evidence="7 9" id="KW-0503">Monooxygenase</keyword>
<dbReference type="PANTHER" id="PTHR24305:SF29">
    <property type="entry name" value="BENZOATE-PARA-HYDROXYLASE"/>
    <property type="match status" value="1"/>
</dbReference>
<evidence type="ECO:0000256" key="9">
    <source>
        <dbReference type="RuleBase" id="RU000461"/>
    </source>
</evidence>
<dbReference type="InterPro" id="IPR050121">
    <property type="entry name" value="Cytochrome_P450_monoxygenase"/>
</dbReference>
<keyword evidence="11" id="KW-1185">Reference proteome</keyword>
<organism evidence="10 11">
    <name type="scientific">Lachnellula suecica</name>
    <dbReference type="NCBI Taxonomy" id="602035"/>
    <lineage>
        <taxon>Eukaryota</taxon>
        <taxon>Fungi</taxon>
        <taxon>Dikarya</taxon>
        <taxon>Ascomycota</taxon>
        <taxon>Pezizomycotina</taxon>
        <taxon>Leotiomycetes</taxon>
        <taxon>Helotiales</taxon>
        <taxon>Lachnaceae</taxon>
        <taxon>Lachnellula</taxon>
    </lineage>
</organism>
<keyword evidence="5 9" id="KW-0560">Oxidoreductase</keyword>
<keyword evidence="4 8" id="KW-0479">Metal-binding</keyword>
<dbReference type="AlphaFoldDB" id="A0A8T9CEU1"/>
<accession>A0A8T9CEU1</accession>
<evidence type="ECO:0000256" key="1">
    <source>
        <dbReference type="ARBA" id="ARBA00001971"/>
    </source>
</evidence>
<evidence type="ECO:0000256" key="6">
    <source>
        <dbReference type="ARBA" id="ARBA00023004"/>
    </source>
</evidence>
<comment type="caution">
    <text evidence="10">The sequence shown here is derived from an EMBL/GenBank/DDBJ whole genome shotgun (WGS) entry which is preliminary data.</text>
</comment>
<dbReference type="GO" id="GO:0020037">
    <property type="term" value="F:heme binding"/>
    <property type="evidence" value="ECO:0007669"/>
    <property type="project" value="InterPro"/>
</dbReference>
<sequence length="214" mass="24129">MSPAEIESNASLLIIAGSETTATFLSGITYNLLRTPAVLKKLTELVRTTFAVESDITVLKVQQLDYFTACIEEGLRTYPPVPIGLQRVTTAEGNTICNKYVPPNTKVSVPQWASYSSPANFLDPDRFVPERWMKNPPAKYANDNRAVLQPFSVGPRNCIGRGLAYAEMRLILARVLHNFDFELQEDSRNWLSEQKSYGLWEKTPLHVKIIPRKL</sequence>
<evidence type="ECO:0000256" key="5">
    <source>
        <dbReference type="ARBA" id="ARBA00023002"/>
    </source>
</evidence>
<dbReference type="PANTHER" id="PTHR24305">
    <property type="entry name" value="CYTOCHROME P450"/>
    <property type="match status" value="1"/>
</dbReference>
<name>A0A8T9CEU1_9HELO</name>
<dbReference type="Pfam" id="PF00067">
    <property type="entry name" value="p450"/>
    <property type="match status" value="1"/>
</dbReference>
<dbReference type="SUPFAM" id="SSF48264">
    <property type="entry name" value="Cytochrome P450"/>
    <property type="match status" value="1"/>
</dbReference>
<keyword evidence="6 8" id="KW-0408">Iron</keyword>
<dbReference type="InterPro" id="IPR036396">
    <property type="entry name" value="Cyt_P450_sf"/>
</dbReference>
<dbReference type="OrthoDB" id="1470350at2759"/>
<dbReference type="PRINTS" id="PR00463">
    <property type="entry name" value="EP450I"/>
</dbReference>
<dbReference type="GO" id="GO:0005506">
    <property type="term" value="F:iron ion binding"/>
    <property type="evidence" value="ECO:0007669"/>
    <property type="project" value="InterPro"/>
</dbReference>
<dbReference type="PROSITE" id="PS00086">
    <property type="entry name" value="CYTOCHROME_P450"/>
    <property type="match status" value="1"/>
</dbReference>
<evidence type="ECO:0000313" key="10">
    <source>
        <dbReference type="EMBL" id="TVY84339.1"/>
    </source>
</evidence>
<evidence type="ECO:0000256" key="8">
    <source>
        <dbReference type="PIRSR" id="PIRSR602401-1"/>
    </source>
</evidence>
<evidence type="ECO:0000256" key="7">
    <source>
        <dbReference type="ARBA" id="ARBA00023033"/>
    </source>
</evidence>
<evidence type="ECO:0000313" key="11">
    <source>
        <dbReference type="Proteomes" id="UP000469558"/>
    </source>
</evidence>
<evidence type="ECO:0000256" key="2">
    <source>
        <dbReference type="ARBA" id="ARBA00010617"/>
    </source>
</evidence>
<evidence type="ECO:0000256" key="3">
    <source>
        <dbReference type="ARBA" id="ARBA00022617"/>
    </source>
</evidence>
<dbReference type="EMBL" id="QGMK01000093">
    <property type="protein sequence ID" value="TVY84339.1"/>
    <property type="molecule type" value="Genomic_DNA"/>
</dbReference>
<dbReference type="PRINTS" id="PR00385">
    <property type="entry name" value="P450"/>
</dbReference>
<dbReference type="InterPro" id="IPR017972">
    <property type="entry name" value="Cyt_P450_CS"/>
</dbReference>
<comment type="similarity">
    <text evidence="2 9">Belongs to the cytochrome P450 family.</text>
</comment>
<proteinExistence type="inferred from homology"/>
<dbReference type="Proteomes" id="UP000469558">
    <property type="component" value="Unassembled WGS sequence"/>
</dbReference>
<dbReference type="Gene3D" id="1.10.630.10">
    <property type="entry name" value="Cytochrome P450"/>
    <property type="match status" value="1"/>
</dbReference>
<keyword evidence="3 8" id="KW-0349">Heme</keyword>
<dbReference type="GO" id="GO:0016705">
    <property type="term" value="F:oxidoreductase activity, acting on paired donors, with incorporation or reduction of molecular oxygen"/>
    <property type="evidence" value="ECO:0007669"/>
    <property type="project" value="InterPro"/>
</dbReference>
<evidence type="ECO:0000256" key="4">
    <source>
        <dbReference type="ARBA" id="ARBA00022723"/>
    </source>
</evidence>
<dbReference type="InterPro" id="IPR002401">
    <property type="entry name" value="Cyt_P450_E_grp-I"/>
</dbReference>
<dbReference type="InterPro" id="IPR001128">
    <property type="entry name" value="Cyt_P450"/>
</dbReference>
<comment type="cofactor">
    <cofactor evidence="1 8">
        <name>heme</name>
        <dbReference type="ChEBI" id="CHEBI:30413"/>
    </cofactor>
</comment>
<protein>
    <submittedName>
        <fullName evidence="10">Cytochrome P450 monooxygenase aclL</fullName>
    </submittedName>
</protein>
<reference evidence="10 11" key="1">
    <citation type="submission" date="2018-05" db="EMBL/GenBank/DDBJ databases">
        <title>Genome sequencing and assembly of the regulated plant pathogen Lachnellula willkommii and related sister species for the development of diagnostic species identification markers.</title>
        <authorList>
            <person name="Giroux E."/>
            <person name="Bilodeau G."/>
        </authorList>
    </citation>
    <scope>NUCLEOTIDE SEQUENCE [LARGE SCALE GENOMIC DNA]</scope>
    <source>
        <strain evidence="10 11">CBS 268.59</strain>
    </source>
</reference>